<evidence type="ECO:0000313" key="1">
    <source>
        <dbReference type="EMBL" id="MCP9270622.1"/>
    </source>
</evidence>
<protein>
    <submittedName>
        <fullName evidence="1">Alkaline phosphatase family protein</fullName>
    </submittedName>
</protein>
<dbReference type="Gene3D" id="3.40.720.10">
    <property type="entry name" value="Alkaline Phosphatase, subunit A"/>
    <property type="match status" value="1"/>
</dbReference>
<dbReference type="InterPro" id="IPR017850">
    <property type="entry name" value="Alkaline_phosphatase_core_sf"/>
</dbReference>
<gene>
    <name evidence="1" type="ORF">NM203_00330</name>
</gene>
<accession>A0ABT1LVY0</accession>
<sequence length="388" mass="41109">MLALPTGQNANFLELLGTSTSAAPSIVGHTTISNPSWSSILTGAWGERTGVINNVFTPWTYNRFPTMFDQIEALNEDIDTTVVANWNVINAISAAGAGGADNNLYVTQIAGDTNWLATDDLVAELTVDAIEDQSTDPSVLFSYFVGVDENGHLYGGASPEYQAALVNMDENLGLMMDAVAAREALTGEDWTIIVVTDHGHQPQKGFGHGFNSPDETATFVIVDGPGFADNNINTAYQIVDTTPTVLQIFGGGVQPRTDGVPLQSLGAGDHYANIDDLVAALNAEIAQIESPNFITDSLLTVRTIFSSIPYFIYDFGLTGDSGLPSFLALPAQLLFSGLYVATNIPAQIIAFGTGVYGARLFPILPPPAPDFTPVNPQPTPLAPVLIAV</sequence>
<dbReference type="PANTHER" id="PTHR10151:SF120">
    <property type="entry name" value="BIS(5'-ADENOSYL)-TRIPHOSPHATASE"/>
    <property type="match status" value="1"/>
</dbReference>
<dbReference type="EMBL" id="JANDBD010000001">
    <property type="protein sequence ID" value="MCP9270622.1"/>
    <property type="molecule type" value="Genomic_DNA"/>
</dbReference>
<dbReference type="PANTHER" id="PTHR10151">
    <property type="entry name" value="ECTONUCLEOTIDE PYROPHOSPHATASE/PHOSPHODIESTERASE"/>
    <property type="match status" value="1"/>
</dbReference>
<comment type="caution">
    <text evidence="1">The sequence shown here is derived from an EMBL/GenBank/DDBJ whole genome shotgun (WGS) entry which is preliminary data.</text>
</comment>
<dbReference type="InterPro" id="IPR002591">
    <property type="entry name" value="Phosphodiest/P_Trfase"/>
</dbReference>
<reference evidence="1 2" key="1">
    <citation type="submission" date="2022-06" db="EMBL/GenBank/DDBJ databases">
        <title>Mycolicibacterium sp. CAU 1645 isolated from seawater.</title>
        <authorList>
            <person name="Kim W."/>
        </authorList>
    </citation>
    <scope>NUCLEOTIDE SEQUENCE [LARGE SCALE GENOMIC DNA]</scope>
    <source>
        <strain evidence="1 2">CAU 1645</strain>
    </source>
</reference>
<evidence type="ECO:0000313" key="2">
    <source>
        <dbReference type="Proteomes" id="UP001651690"/>
    </source>
</evidence>
<keyword evidence="2" id="KW-1185">Reference proteome</keyword>
<dbReference type="SUPFAM" id="SSF53649">
    <property type="entry name" value="Alkaline phosphatase-like"/>
    <property type="match status" value="1"/>
</dbReference>
<name>A0ABT1LVY0_9MYCO</name>
<dbReference type="Proteomes" id="UP001651690">
    <property type="component" value="Unassembled WGS sequence"/>
</dbReference>
<dbReference type="Pfam" id="PF01663">
    <property type="entry name" value="Phosphodiest"/>
    <property type="match status" value="1"/>
</dbReference>
<proteinExistence type="predicted"/>
<organism evidence="1 2">
    <name type="scientific">Mycolicibacterium arenosum</name>
    <dbReference type="NCBI Taxonomy" id="2952157"/>
    <lineage>
        <taxon>Bacteria</taxon>
        <taxon>Bacillati</taxon>
        <taxon>Actinomycetota</taxon>
        <taxon>Actinomycetes</taxon>
        <taxon>Mycobacteriales</taxon>
        <taxon>Mycobacteriaceae</taxon>
        <taxon>Mycolicibacterium</taxon>
    </lineage>
</organism>